<evidence type="ECO:0000256" key="5">
    <source>
        <dbReference type="ARBA" id="ARBA00023136"/>
    </source>
</evidence>
<dbReference type="OrthoDB" id="9797028at2"/>
<accession>A0A081PH82</accession>
<dbReference type="eggNOG" id="COG1295">
    <property type="taxonomic scope" value="Bacteria"/>
</dbReference>
<dbReference type="PANTHER" id="PTHR30213">
    <property type="entry name" value="INNER MEMBRANE PROTEIN YHJD"/>
    <property type="match status" value="1"/>
</dbReference>
<reference evidence="7 8" key="1">
    <citation type="journal article" date="1992" name="Int. J. Syst. Bacteriol.">
        <title>Sphingobacterium antarcticus sp. nov. a Psychrotrophic Bacterium from the Soils of Schirmacher Oasis, Antarctica.</title>
        <authorList>
            <person name="Shivaji S."/>
            <person name="Ray M.K."/>
            <person name="Rao N.S."/>
            <person name="Saiserr L."/>
            <person name="Jagannadham M.V."/>
            <person name="Kumar G.S."/>
            <person name="Reddy G."/>
            <person name="Bhargava P.M."/>
        </authorList>
    </citation>
    <scope>NUCLEOTIDE SEQUENCE [LARGE SCALE GENOMIC DNA]</scope>
    <source>
        <strain evidence="7 8">4BY</strain>
    </source>
</reference>
<evidence type="ECO:0000313" key="7">
    <source>
        <dbReference type="EMBL" id="KEQ30055.1"/>
    </source>
</evidence>
<evidence type="ECO:0000256" key="6">
    <source>
        <dbReference type="SAM" id="Phobius"/>
    </source>
</evidence>
<dbReference type="InterPro" id="IPR017039">
    <property type="entry name" value="Virul_fac_BrkB"/>
</dbReference>
<dbReference type="RefSeq" id="WP_037440612.1">
    <property type="nucleotide sequence ID" value="NZ_JNFF01000051.1"/>
</dbReference>
<dbReference type="AlphaFoldDB" id="A0A081PH82"/>
<dbReference type="GO" id="GO:0005886">
    <property type="term" value="C:plasma membrane"/>
    <property type="evidence" value="ECO:0007669"/>
    <property type="project" value="UniProtKB-SubCell"/>
</dbReference>
<feature type="transmembrane region" description="Helical" evidence="6">
    <location>
        <begin position="31"/>
        <end position="58"/>
    </location>
</feature>
<feature type="transmembrane region" description="Helical" evidence="6">
    <location>
        <begin position="148"/>
        <end position="176"/>
    </location>
</feature>
<dbReference type="EMBL" id="JNFF01000051">
    <property type="protein sequence ID" value="KEQ30055.1"/>
    <property type="molecule type" value="Genomic_DNA"/>
</dbReference>
<evidence type="ECO:0000256" key="4">
    <source>
        <dbReference type="ARBA" id="ARBA00022989"/>
    </source>
</evidence>
<keyword evidence="5 6" id="KW-0472">Membrane</keyword>
<organism evidence="7 8">
    <name type="scientific">Pedobacter antarcticus 4BY</name>
    <dbReference type="NCBI Taxonomy" id="1358423"/>
    <lineage>
        <taxon>Bacteria</taxon>
        <taxon>Pseudomonadati</taxon>
        <taxon>Bacteroidota</taxon>
        <taxon>Sphingobacteriia</taxon>
        <taxon>Sphingobacteriales</taxon>
        <taxon>Sphingobacteriaceae</taxon>
        <taxon>Pedobacter</taxon>
    </lineage>
</organism>
<keyword evidence="3 6" id="KW-0812">Transmembrane</keyword>
<dbReference type="PANTHER" id="PTHR30213:SF1">
    <property type="entry name" value="INNER MEMBRANE PROTEIN YHJD"/>
    <property type="match status" value="1"/>
</dbReference>
<protein>
    <submittedName>
        <fullName evidence="7">Ribonuclease</fullName>
    </submittedName>
</protein>
<feature type="transmembrane region" description="Helical" evidence="6">
    <location>
        <begin position="249"/>
        <end position="272"/>
    </location>
</feature>
<comment type="caution">
    <text evidence="7">The sequence shown here is derived from an EMBL/GenBank/DDBJ whole genome shotgun (WGS) entry which is preliminary data.</text>
</comment>
<evidence type="ECO:0000256" key="1">
    <source>
        <dbReference type="ARBA" id="ARBA00004651"/>
    </source>
</evidence>
<evidence type="ECO:0000256" key="3">
    <source>
        <dbReference type="ARBA" id="ARBA00022692"/>
    </source>
</evidence>
<feature type="transmembrane region" description="Helical" evidence="6">
    <location>
        <begin position="221"/>
        <end position="243"/>
    </location>
</feature>
<evidence type="ECO:0000256" key="2">
    <source>
        <dbReference type="ARBA" id="ARBA00022475"/>
    </source>
</evidence>
<comment type="subcellular location">
    <subcellularLocation>
        <location evidence="1">Cell membrane</location>
        <topology evidence="1">Multi-pass membrane protein</topology>
    </subcellularLocation>
</comment>
<keyword evidence="8" id="KW-1185">Reference proteome</keyword>
<keyword evidence="2" id="KW-1003">Cell membrane</keyword>
<name>A0A081PH82_9SPHI</name>
<dbReference type="Proteomes" id="UP000028007">
    <property type="component" value="Unassembled WGS sequence"/>
</dbReference>
<gene>
    <name evidence="7" type="ORF">N180_11785</name>
</gene>
<proteinExistence type="predicted"/>
<dbReference type="PIRSF" id="PIRSF035875">
    <property type="entry name" value="RNase_BN"/>
    <property type="match status" value="1"/>
</dbReference>
<dbReference type="Pfam" id="PF03631">
    <property type="entry name" value="Virul_fac_BrkB"/>
    <property type="match status" value="1"/>
</dbReference>
<keyword evidence="4 6" id="KW-1133">Transmembrane helix</keyword>
<evidence type="ECO:0000313" key="8">
    <source>
        <dbReference type="Proteomes" id="UP000028007"/>
    </source>
</evidence>
<feature type="transmembrane region" description="Helical" evidence="6">
    <location>
        <begin position="188"/>
        <end position="209"/>
    </location>
</feature>
<feature type="transmembrane region" description="Helical" evidence="6">
    <location>
        <begin position="97"/>
        <end position="118"/>
    </location>
</feature>
<sequence length="307" mass="35130">MFRKISNSIQIFSTHLLSAFRLFQKNDPLRLAGATAFFANFALPPILLILIRIFGFFIDRKIMLNQLFDRLSSILEDSSIQQMREVLKNIRGIDHKWYATLISFVFFLFVATTLFAVIKNSMDQIWSIGLKENSSFVFQMKNRGRSMVIIMLAGILFFVGILTDSFQTFLAAYINAASPDFGNFLLSLLNQFLFMIIVTIWFTVLFRFLTNGRPSWKDARMGGLLTGVLFTLGKYILRIALPWSNIGNIYGASGSIVLIMLFVFYSSLIFYFGACYVKVLSETYNNPIRPIKGAFNYEIKEVRQPAS</sequence>